<dbReference type="InterPro" id="IPR036291">
    <property type="entry name" value="NAD(P)-bd_dom_sf"/>
</dbReference>
<evidence type="ECO:0000256" key="5">
    <source>
        <dbReference type="ARBA" id="ARBA00013011"/>
    </source>
</evidence>
<proteinExistence type="inferred from homology"/>
<dbReference type="Gene3D" id="1.10.1040.10">
    <property type="entry name" value="N-(1-d-carboxylethyl)-l-norvaline Dehydrogenase, domain 2"/>
    <property type="match status" value="1"/>
</dbReference>
<dbReference type="EMBL" id="HBIJ01013369">
    <property type="protein sequence ID" value="CAE0368295.1"/>
    <property type="molecule type" value="Transcribed_RNA"/>
</dbReference>
<feature type="binding site" description="in other chain" evidence="14">
    <location>
        <begin position="197"/>
        <end position="198"/>
    </location>
    <ligand>
        <name>substrate</name>
        <note>ligand shared between dimeric partners</note>
    </ligand>
</feature>
<dbReference type="PANTHER" id="PTHR11811">
    <property type="entry name" value="6-PHOSPHOGLUCONATE DEHYDROGENASE"/>
    <property type="match status" value="1"/>
</dbReference>
<dbReference type="InterPro" id="IPR006113">
    <property type="entry name" value="6PGDH_Gnd/GntZ"/>
</dbReference>
<evidence type="ECO:0000256" key="1">
    <source>
        <dbReference type="ARBA" id="ARBA00002526"/>
    </source>
</evidence>
<evidence type="ECO:0000256" key="13">
    <source>
        <dbReference type="PIRSR" id="PIRSR000109-1"/>
    </source>
</evidence>
<feature type="binding site" description="in other chain" evidence="14">
    <location>
        <position position="202"/>
    </location>
    <ligand>
        <name>substrate</name>
        <note>ligand shared between dimeric partners</note>
    </ligand>
</feature>
<feature type="domain" description="6-phosphogluconate dehydrogenase C-terminal" evidence="16">
    <location>
        <begin position="190"/>
        <end position="484"/>
    </location>
</feature>
<feature type="binding site" description="in other chain" evidence="14">
    <location>
        <position position="298"/>
    </location>
    <ligand>
        <name>substrate</name>
        <note>ligand shared between dimeric partners</note>
    </ligand>
</feature>
<evidence type="ECO:0000256" key="15">
    <source>
        <dbReference type="RuleBase" id="RU000485"/>
    </source>
</evidence>
<protein>
    <recommendedName>
        <fullName evidence="6 12">6-phosphogluconate dehydrogenase, decarboxylating</fullName>
        <ecNumber evidence="5 12">1.1.1.44</ecNumber>
    </recommendedName>
</protein>
<dbReference type="InterPro" id="IPR008927">
    <property type="entry name" value="6-PGluconate_DH-like_C_sf"/>
</dbReference>
<dbReference type="InterPro" id="IPR006184">
    <property type="entry name" value="6PGdom_BS"/>
</dbReference>
<comment type="subunit">
    <text evidence="4 12">Homodimer.</text>
</comment>
<accession>A0A7S3JXD4</accession>
<evidence type="ECO:0000256" key="12">
    <source>
        <dbReference type="PIRNR" id="PIRNR000109"/>
    </source>
</evidence>
<dbReference type="InterPro" id="IPR013328">
    <property type="entry name" value="6PGD_dom2"/>
</dbReference>
<name>A0A7S3JXD4_9STRA</name>
<comment type="function">
    <text evidence="1 12">Catalyzes the oxidative decarboxylation of 6-phosphogluconate to ribulose 5-phosphate and CO(2), with concomitant reduction of NADP to NADPH.</text>
</comment>
<dbReference type="SUPFAM" id="SSF51735">
    <property type="entry name" value="NAD(P)-binding Rossmann-fold domains"/>
    <property type="match status" value="1"/>
</dbReference>
<dbReference type="NCBIfam" id="NF006765">
    <property type="entry name" value="PRK09287.1"/>
    <property type="match status" value="1"/>
</dbReference>
<dbReference type="GO" id="GO:0019521">
    <property type="term" value="P:D-gluconate metabolic process"/>
    <property type="evidence" value="ECO:0007669"/>
    <property type="project" value="UniProtKB-KW"/>
</dbReference>
<dbReference type="UniPathway" id="UPA00115">
    <property type="reaction ID" value="UER00410"/>
</dbReference>
<dbReference type="Gene3D" id="1.20.5.320">
    <property type="entry name" value="6-Phosphogluconate Dehydrogenase, domain 3"/>
    <property type="match status" value="1"/>
</dbReference>
<dbReference type="EC" id="1.1.1.44" evidence="5 12"/>
<feature type="binding site" description="in other chain" evidence="14">
    <location>
        <begin position="131"/>
        <end position="133"/>
    </location>
    <ligand>
        <name>substrate</name>
        <note>ligand shared between dimeric partners</note>
    </ligand>
</feature>
<evidence type="ECO:0000256" key="6">
    <source>
        <dbReference type="ARBA" id="ARBA00018193"/>
    </source>
</evidence>
<feature type="binding site" description="in other chain" evidence="14">
    <location>
        <position position="271"/>
    </location>
    <ligand>
        <name>substrate</name>
        <note>ligand shared between dimeric partners</note>
    </ligand>
</feature>
<dbReference type="PROSITE" id="PS00461">
    <property type="entry name" value="6PGD"/>
    <property type="match status" value="1"/>
</dbReference>
<gene>
    <name evidence="17" type="ORF">ALAG00032_LOCUS9058</name>
</gene>
<evidence type="ECO:0000256" key="14">
    <source>
        <dbReference type="PIRSR" id="PIRSR000109-2"/>
    </source>
</evidence>
<keyword evidence="8 12" id="KW-0560">Oxidoreductase</keyword>
<evidence type="ECO:0000256" key="3">
    <source>
        <dbReference type="ARBA" id="ARBA00008419"/>
    </source>
</evidence>
<dbReference type="NCBIfam" id="TIGR00873">
    <property type="entry name" value="gnd"/>
    <property type="match status" value="1"/>
</dbReference>
<evidence type="ECO:0000259" key="16">
    <source>
        <dbReference type="SMART" id="SM01350"/>
    </source>
</evidence>
<feature type="binding site" evidence="14">
    <location>
        <position position="466"/>
    </location>
    <ligand>
        <name>substrate</name>
        <note>ligand shared between dimeric partners</note>
    </ligand>
</feature>
<feature type="binding site" description="in other chain" evidence="14">
    <location>
        <position position="105"/>
    </location>
    <ligand>
        <name>substrate</name>
        <note>ligand shared between dimeric partners</note>
    </ligand>
</feature>
<comment type="catalytic activity">
    <reaction evidence="11 12 15">
        <text>6-phospho-D-gluconate + NADP(+) = D-ribulose 5-phosphate + CO2 + NADPH</text>
        <dbReference type="Rhea" id="RHEA:10116"/>
        <dbReference type="ChEBI" id="CHEBI:16526"/>
        <dbReference type="ChEBI" id="CHEBI:57783"/>
        <dbReference type="ChEBI" id="CHEBI:58121"/>
        <dbReference type="ChEBI" id="CHEBI:58349"/>
        <dbReference type="ChEBI" id="CHEBI:58759"/>
        <dbReference type="EC" id="1.1.1.44"/>
    </reaction>
</comment>
<dbReference type="PIRSF" id="PIRSF000109">
    <property type="entry name" value="6PGD"/>
    <property type="match status" value="1"/>
</dbReference>
<dbReference type="InterPro" id="IPR006183">
    <property type="entry name" value="Pgluconate_DH"/>
</dbReference>
<evidence type="ECO:0000313" key="17">
    <source>
        <dbReference type="EMBL" id="CAE0368295.1"/>
    </source>
</evidence>
<comment type="pathway">
    <text evidence="2 12 15">Carbohydrate degradation; pentose phosphate pathway; D-ribulose 5-phosphate from D-glucose 6-phosphate (oxidative stage): step 3/3.</text>
</comment>
<dbReference type="Pfam" id="PF00393">
    <property type="entry name" value="6PGD"/>
    <property type="match status" value="1"/>
</dbReference>
<keyword evidence="9 15" id="KW-0311">Gluconate utilization</keyword>
<dbReference type="PRINTS" id="PR00076">
    <property type="entry name" value="6PGDHDRGNASE"/>
</dbReference>
<keyword evidence="10 12" id="KW-0570">Pentose shunt</keyword>
<dbReference type="GO" id="GO:0006098">
    <property type="term" value="P:pentose-phosphate shunt"/>
    <property type="evidence" value="ECO:0007669"/>
    <property type="project" value="UniProtKB-UniPathway"/>
</dbReference>
<evidence type="ECO:0000256" key="10">
    <source>
        <dbReference type="ARBA" id="ARBA00023126"/>
    </source>
</evidence>
<dbReference type="SMART" id="SM01350">
    <property type="entry name" value="6PGD"/>
    <property type="match status" value="1"/>
</dbReference>
<dbReference type="FunFam" id="1.10.1040.10:FF:000032">
    <property type="entry name" value="6-phosphogluconate dehydrogenase, decarboxylating"/>
    <property type="match status" value="1"/>
</dbReference>
<feature type="binding site" evidence="14">
    <location>
        <position position="460"/>
    </location>
    <ligand>
        <name>substrate</name>
        <note>ligand shared between dimeric partners</note>
    </ligand>
</feature>
<sequence>MMASFGVMGLGVMGSSLCMNLAEKTGELVIGYDLDEQKCSLTIERARREEITNFAAYTKLEDFVHSLQVPRHVILLVPAGAPVEACLQDLGKFLEKGDVIMDGGNEWYENTERRANKLATLGILYIGCGVSGGAQGARHGPALMVGGPQSAWHDDKKTPTKLNLALHAIAARAKEDDVPCVVYCGTGGAGNYVKMVHNGIEYGDMQLIGEIYTILRTLGKFSNIKIAQLFESWSDSILHSFLIEITAAILRKKKNDQTDLIDVVLDKSGSKGTGKWTVQSAADKGIPMPTVAAALDARYLSARYADRQVLFPQGRGSETSSLQNEDQNKLSQLVFDALLCAKITSYAQGLALLAQAKKDHSWTELHLPQVLRCWRGGCIIRAKVLPLFADALEENPEIFNLILHPNVSQLIHQRQLAWRQTLSLAVAHGIPVPALSSSLAYYDTLCTPRLHSAALVQAQRDCFGGHTYRRTDLSEGMSFSSNWLDPSPEND</sequence>
<dbReference type="Gene3D" id="3.40.50.720">
    <property type="entry name" value="NAD(P)-binding Rossmann-like Domain"/>
    <property type="match status" value="1"/>
</dbReference>
<evidence type="ECO:0000256" key="4">
    <source>
        <dbReference type="ARBA" id="ARBA00011738"/>
    </source>
</evidence>
<feature type="active site" description="Proton acceptor" evidence="13">
    <location>
        <position position="194"/>
    </location>
</feature>
<comment type="similarity">
    <text evidence="3 12 15">Belongs to the 6-phosphogluconate dehydrogenase family.</text>
</comment>
<dbReference type="SUPFAM" id="SSF48179">
    <property type="entry name" value="6-phosphogluconate dehydrogenase C-terminal domain-like"/>
    <property type="match status" value="1"/>
</dbReference>
<evidence type="ECO:0000256" key="7">
    <source>
        <dbReference type="ARBA" id="ARBA00022857"/>
    </source>
</evidence>
<evidence type="ECO:0000256" key="11">
    <source>
        <dbReference type="ARBA" id="ARBA00048640"/>
    </source>
</evidence>
<dbReference type="InterPro" id="IPR006115">
    <property type="entry name" value="6PGDH_NADP-bd"/>
</dbReference>
<dbReference type="GO" id="GO:0050661">
    <property type="term" value="F:NADP binding"/>
    <property type="evidence" value="ECO:0007669"/>
    <property type="project" value="InterPro"/>
</dbReference>
<reference evidence="17" key="1">
    <citation type="submission" date="2021-01" db="EMBL/GenBank/DDBJ databases">
        <authorList>
            <person name="Corre E."/>
            <person name="Pelletier E."/>
            <person name="Niang G."/>
            <person name="Scheremetjew M."/>
            <person name="Finn R."/>
            <person name="Kale V."/>
            <person name="Holt S."/>
            <person name="Cochrane G."/>
            <person name="Meng A."/>
            <person name="Brown T."/>
            <person name="Cohen L."/>
        </authorList>
    </citation>
    <scope>NUCLEOTIDE SEQUENCE</scope>
    <source>
        <strain evidence="17">CCMP1510</strain>
    </source>
</reference>
<dbReference type="AlphaFoldDB" id="A0A7S3JXD4"/>
<evidence type="ECO:0000256" key="8">
    <source>
        <dbReference type="ARBA" id="ARBA00023002"/>
    </source>
</evidence>
<evidence type="ECO:0000256" key="2">
    <source>
        <dbReference type="ARBA" id="ARBA00004874"/>
    </source>
</evidence>
<feature type="active site" description="Proton donor" evidence="13">
    <location>
        <position position="201"/>
    </location>
</feature>
<dbReference type="InterPro" id="IPR006114">
    <property type="entry name" value="6PGDH_C"/>
</dbReference>
<dbReference type="GO" id="GO:0004616">
    <property type="term" value="F:phosphogluconate dehydrogenase (decarboxylating) activity"/>
    <property type="evidence" value="ECO:0007669"/>
    <property type="project" value="UniProtKB-EC"/>
</dbReference>
<evidence type="ECO:0000256" key="9">
    <source>
        <dbReference type="ARBA" id="ARBA00023064"/>
    </source>
</evidence>
<keyword evidence="7 12" id="KW-0521">NADP</keyword>
<organism evidence="17">
    <name type="scientific">Aureoumbra lagunensis</name>
    <dbReference type="NCBI Taxonomy" id="44058"/>
    <lineage>
        <taxon>Eukaryota</taxon>
        <taxon>Sar</taxon>
        <taxon>Stramenopiles</taxon>
        <taxon>Ochrophyta</taxon>
        <taxon>Pelagophyceae</taxon>
        <taxon>Pelagomonadales</taxon>
        <taxon>Aureoumbra</taxon>
    </lineage>
</organism>
<dbReference type="Pfam" id="PF03446">
    <property type="entry name" value="NAD_binding_2"/>
    <property type="match status" value="1"/>
</dbReference>